<evidence type="ECO:0000259" key="3">
    <source>
        <dbReference type="Pfam" id="PF22888"/>
    </source>
</evidence>
<reference evidence="4 5" key="1">
    <citation type="submission" date="2014-10" db="EMBL/GenBank/DDBJ databases">
        <title>Draft genome sequence of Actinoplanes utahensis NRRL 12052.</title>
        <authorList>
            <person name="Velasco-Bucheli B."/>
            <person name="del Cerro C."/>
            <person name="Hormigo D."/>
            <person name="Garcia J.L."/>
            <person name="Acebal C."/>
            <person name="Arroyo M."/>
            <person name="de la Mata I."/>
        </authorList>
    </citation>
    <scope>NUCLEOTIDE SEQUENCE [LARGE SCALE GENOMIC DNA]</scope>
    <source>
        <strain evidence="4 5">NRRL 12052</strain>
    </source>
</reference>
<feature type="transmembrane region" description="Helical" evidence="2">
    <location>
        <begin position="37"/>
        <end position="55"/>
    </location>
</feature>
<keyword evidence="2" id="KW-0472">Membrane</keyword>
<dbReference type="Proteomes" id="UP000054537">
    <property type="component" value="Unassembled WGS sequence"/>
</dbReference>
<dbReference type="Pfam" id="PF22888">
    <property type="entry name" value="FIMAH"/>
    <property type="match status" value="1"/>
</dbReference>
<evidence type="ECO:0000256" key="1">
    <source>
        <dbReference type="SAM" id="MobiDB-lite"/>
    </source>
</evidence>
<evidence type="ECO:0000313" key="5">
    <source>
        <dbReference type="Proteomes" id="UP000054537"/>
    </source>
</evidence>
<dbReference type="AlphaFoldDB" id="A0A0A6URU3"/>
<feature type="compositionally biased region" description="Low complexity" evidence="1">
    <location>
        <begin position="66"/>
        <end position="107"/>
    </location>
</feature>
<feature type="domain" description="FIMAH" evidence="3">
    <location>
        <begin position="120"/>
        <end position="197"/>
    </location>
</feature>
<evidence type="ECO:0000313" key="4">
    <source>
        <dbReference type="EMBL" id="KHD78830.1"/>
    </source>
</evidence>
<feature type="region of interest" description="Disordered" evidence="1">
    <location>
        <begin position="62"/>
        <end position="107"/>
    </location>
</feature>
<proteinExistence type="predicted"/>
<comment type="caution">
    <text evidence="4">The sequence shown here is derived from an EMBL/GenBank/DDBJ whole genome shotgun (WGS) entry which is preliminary data.</text>
</comment>
<dbReference type="EMBL" id="JRTT01000002">
    <property type="protein sequence ID" value="KHD78830.1"/>
    <property type="molecule type" value="Genomic_DNA"/>
</dbReference>
<name>A0A0A6URU3_ACTUT</name>
<protein>
    <recommendedName>
        <fullName evidence="3">FIMAH domain-containing protein</fullName>
    </recommendedName>
</protein>
<dbReference type="InterPro" id="IPR054470">
    <property type="entry name" value="FIMAH_dom"/>
</dbReference>
<keyword evidence="2" id="KW-1133">Transmembrane helix</keyword>
<evidence type="ECO:0000256" key="2">
    <source>
        <dbReference type="SAM" id="Phobius"/>
    </source>
</evidence>
<sequence>MMSAVPEPHDVHQPTARIPVVEPRGVYRAAGPRRTGLIAAAGSAVVLVGLVVWLFSGDDEKPAPPAVAAASAPVEPVTEATTGPAEEATATPATPAATPVTAATTAPVTVREGTPVEWIAGLISAVNTLEDQDELDDDDAEALNRRLEQAANRLNRGDVKGASRKIDDFGKKLAGLRKDDDVSEKTYDLLRAAAKKVKDALPAG</sequence>
<keyword evidence="5" id="KW-1185">Reference proteome</keyword>
<accession>A0A0A6URU3</accession>
<organism evidence="4 5">
    <name type="scientific">Actinoplanes utahensis</name>
    <dbReference type="NCBI Taxonomy" id="1869"/>
    <lineage>
        <taxon>Bacteria</taxon>
        <taxon>Bacillati</taxon>
        <taxon>Actinomycetota</taxon>
        <taxon>Actinomycetes</taxon>
        <taxon>Micromonosporales</taxon>
        <taxon>Micromonosporaceae</taxon>
        <taxon>Actinoplanes</taxon>
    </lineage>
</organism>
<gene>
    <name evidence="4" type="ORF">MB27_01535</name>
</gene>
<keyword evidence="2" id="KW-0812">Transmembrane</keyword>